<evidence type="ECO:0000313" key="2">
    <source>
        <dbReference type="EMBL" id="QUJ73661.1"/>
    </source>
</evidence>
<name>A0A8T8KH64_9EURY</name>
<sequence length="118" mass="13802">MDMSVSEWMQAMIEAGRKKFDAQVEPDESAEQLRRQRNDLKTELERARERIQELETQLHHGEQAVIREFVEENPGATFEDITRHVIDTVPERVNRHLDELEGDALYVDDDGYYPESDG</sequence>
<accession>A0A8T8KH64</accession>
<dbReference type="Proteomes" id="UP000682967">
    <property type="component" value="Chromosome"/>
</dbReference>
<dbReference type="KEGG" id="hsin:KDQ40_01120"/>
<gene>
    <name evidence="2" type="ORF">KDQ40_01120</name>
</gene>
<dbReference type="EMBL" id="CP073366">
    <property type="protein sequence ID" value="QUJ73661.1"/>
    <property type="molecule type" value="Genomic_DNA"/>
</dbReference>
<dbReference type="AlphaFoldDB" id="A0A8T8KH64"/>
<dbReference type="OrthoDB" id="267920at2157"/>
<feature type="coiled-coil region" evidence="1">
    <location>
        <begin position="30"/>
        <end position="64"/>
    </location>
</feature>
<evidence type="ECO:0000313" key="3">
    <source>
        <dbReference type="Proteomes" id="UP000682967"/>
    </source>
</evidence>
<proteinExistence type="predicted"/>
<protein>
    <submittedName>
        <fullName evidence="2">Uncharacterized protein</fullName>
    </submittedName>
</protein>
<keyword evidence="1" id="KW-0175">Coiled coil</keyword>
<evidence type="ECO:0000256" key="1">
    <source>
        <dbReference type="SAM" id="Coils"/>
    </source>
</evidence>
<reference evidence="2" key="1">
    <citation type="submission" date="2021-04" db="EMBL/GenBank/DDBJ databases">
        <title>Complete Genome sequence and Methylome Analysis of the Haloarchaeon Haloarcula sinaiiensis.</title>
        <authorList>
            <person name="Fomenkov A."/>
            <person name="DasSarma P."/>
            <person name="DasSarma S."/>
            <person name="Roberts R.J."/>
        </authorList>
    </citation>
    <scope>NUCLEOTIDE SEQUENCE</scope>
    <source>
        <strain evidence="2">ATCC 33800</strain>
    </source>
</reference>
<organism evidence="2 3">
    <name type="scientific">Haloarcula marismortui ATCC 33800</name>
    <dbReference type="NCBI Taxonomy" id="662476"/>
    <lineage>
        <taxon>Archaea</taxon>
        <taxon>Methanobacteriati</taxon>
        <taxon>Methanobacteriota</taxon>
        <taxon>Stenosarchaea group</taxon>
        <taxon>Halobacteria</taxon>
        <taxon>Halobacteriales</taxon>
        <taxon>Haloarculaceae</taxon>
        <taxon>Haloarcula</taxon>
    </lineage>
</organism>